<gene>
    <name evidence="4" type="primary">spoIIID</name>
    <name evidence="4" type="ORF">IAD50_08870</name>
</gene>
<dbReference type="GO" id="GO:0003677">
    <property type="term" value="F:DNA binding"/>
    <property type="evidence" value="ECO:0007669"/>
    <property type="project" value="UniProtKB-KW"/>
</dbReference>
<dbReference type="NCBIfam" id="TIGR02844">
    <property type="entry name" value="spore_III_D"/>
    <property type="match status" value="1"/>
</dbReference>
<dbReference type="InterPro" id="IPR018356">
    <property type="entry name" value="Tscrpt_reg_HTH_DeoR_CS"/>
</dbReference>
<keyword evidence="3" id="KW-0804">Transcription</keyword>
<dbReference type="EMBL" id="DVMM01000196">
    <property type="protein sequence ID" value="HIU30389.1"/>
    <property type="molecule type" value="Genomic_DNA"/>
</dbReference>
<organism evidence="4 5">
    <name type="scientific">Candidatus Egerieisoma faecipullorum</name>
    <dbReference type="NCBI Taxonomy" id="2840963"/>
    <lineage>
        <taxon>Bacteria</taxon>
        <taxon>Bacillati</taxon>
        <taxon>Bacillota</taxon>
        <taxon>Clostridia</taxon>
        <taxon>Eubacteriales</taxon>
        <taxon>Clostridiaceae</taxon>
        <taxon>Clostridiaceae incertae sedis</taxon>
        <taxon>Candidatus Egerieisoma</taxon>
    </lineage>
</organism>
<accession>A0A9D1I9F0</accession>
<evidence type="ECO:0000313" key="5">
    <source>
        <dbReference type="Proteomes" id="UP000824089"/>
    </source>
</evidence>
<keyword evidence="1" id="KW-0805">Transcription regulation</keyword>
<dbReference type="InterPro" id="IPR014208">
    <property type="entry name" value="Spore_III_D"/>
</dbReference>
<comment type="caution">
    <text evidence="4">The sequence shown here is derived from an EMBL/GenBank/DDBJ whole genome shotgun (WGS) entry which is preliminary data.</text>
</comment>
<evidence type="ECO:0000256" key="1">
    <source>
        <dbReference type="ARBA" id="ARBA00023015"/>
    </source>
</evidence>
<reference evidence="4" key="2">
    <citation type="journal article" date="2021" name="PeerJ">
        <title>Extensive microbial diversity within the chicken gut microbiome revealed by metagenomics and culture.</title>
        <authorList>
            <person name="Gilroy R."/>
            <person name="Ravi A."/>
            <person name="Getino M."/>
            <person name="Pursley I."/>
            <person name="Horton D.L."/>
            <person name="Alikhan N.F."/>
            <person name="Baker D."/>
            <person name="Gharbi K."/>
            <person name="Hall N."/>
            <person name="Watson M."/>
            <person name="Adriaenssens E.M."/>
            <person name="Foster-Nyarko E."/>
            <person name="Jarju S."/>
            <person name="Secka A."/>
            <person name="Antonio M."/>
            <person name="Oren A."/>
            <person name="Chaudhuri R.R."/>
            <person name="La Ragione R."/>
            <person name="Hildebrand F."/>
            <person name="Pallen M.J."/>
        </authorList>
    </citation>
    <scope>NUCLEOTIDE SEQUENCE</scope>
    <source>
        <strain evidence="4">CHK195-4489</strain>
    </source>
</reference>
<evidence type="ECO:0000256" key="2">
    <source>
        <dbReference type="ARBA" id="ARBA00023125"/>
    </source>
</evidence>
<dbReference type="Pfam" id="PF12116">
    <property type="entry name" value="SpoIIID"/>
    <property type="match status" value="1"/>
</dbReference>
<sequence length="90" mass="10295">MKDYIENRVYEVAQYILDTNCTVRAAAKKFEVSKSTVHKDLVDRLPNLNGTLAEEVRKVLDGNKAERHIRGGLATKAKYEEVRKRRDCTG</sequence>
<dbReference type="GO" id="GO:0003700">
    <property type="term" value="F:DNA-binding transcription factor activity"/>
    <property type="evidence" value="ECO:0007669"/>
    <property type="project" value="InterPro"/>
</dbReference>
<dbReference type="Proteomes" id="UP000824089">
    <property type="component" value="Unassembled WGS sequence"/>
</dbReference>
<protein>
    <submittedName>
        <fullName evidence="4">Sporulation transcriptional regulator SpoIIID</fullName>
    </submittedName>
</protein>
<evidence type="ECO:0000313" key="4">
    <source>
        <dbReference type="EMBL" id="HIU30389.1"/>
    </source>
</evidence>
<keyword evidence="2" id="KW-0238">DNA-binding</keyword>
<dbReference type="PROSITE" id="PS00894">
    <property type="entry name" value="HTH_DEOR_1"/>
    <property type="match status" value="1"/>
</dbReference>
<reference evidence="4" key="1">
    <citation type="submission" date="2020-10" db="EMBL/GenBank/DDBJ databases">
        <authorList>
            <person name="Gilroy R."/>
        </authorList>
    </citation>
    <scope>NUCLEOTIDE SEQUENCE</scope>
    <source>
        <strain evidence="4">CHK195-4489</strain>
    </source>
</reference>
<evidence type="ECO:0000256" key="3">
    <source>
        <dbReference type="ARBA" id="ARBA00023163"/>
    </source>
</evidence>
<name>A0A9D1I9F0_9CLOT</name>
<dbReference type="AlphaFoldDB" id="A0A9D1I9F0"/>
<proteinExistence type="predicted"/>